<dbReference type="RefSeq" id="WP_108693427.1">
    <property type="nucleotide sequence ID" value="NZ_QCYH01000016.1"/>
</dbReference>
<evidence type="ECO:0000259" key="1">
    <source>
        <dbReference type="Pfam" id="PF10090"/>
    </source>
</evidence>
<dbReference type="InterPro" id="IPR018762">
    <property type="entry name" value="ChpT_C"/>
</dbReference>
<dbReference type="Pfam" id="PF10090">
    <property type="entry name" value="HPTransfase"/>
    <property type="match status" value="1"/>
</dbReference>
<dbReference type="Gene3D" id="1.10.287.130">
    <property type="match status" value="1"/>
</dbReference>
<dbReference type="AlphaFoldDB" id="A0A2T7G333"/>
<dbReference type="InterPro" id="IPR036890">
    <property type="entry name" value="HATPase_C_sf"/>
</dbReference>
<dbReference type="OrthoDB" id="9803702at2"/>
<keyword evidence="2" id="KW-0808">Transferase</keyword>
<sequence>MTHLNRNLGALIGSRICHDLISPVGAISNGLELLGLAGVPDGPELALVADSAANANARLRFFRVAFGLSSEAQSMTAREIRAILGDVYTAKMHCDWQVEGPLPRRMAQAAFLAILCAEQAAPFGGTVTITGSEARLRVAATGGRLAPQEAHWAWLTGDAPGDVDTLPAAQVQFALLPDLLSQMGRRAELSLGADEAALEF</sequence>
<protein>
    <submittedName>
        <fullName evidence="2">Histidine phosphotransferase</fullName>
    </submittedName>
</protein>
<gene>
    <name evidence="2" type="ORF">DC366_17170</name>
</gene>
<feature type="domain" description="Histidine phosphotransferase ChpT C-terminal" evidence="1">
    <location>
        <begin position="78"/>
        <end position="192"/>
    </location>
</feature>
<reference evidence="2 3" key="1">
    <citation type="submission" date="2018-04" db="EMBL/GenBank/DDBJ databases">
        <title>Pelagivirga bohaiensis gen. nov., sp. nov., a bacterium isolated from the Bohai Sea.</title>
        <authorList>
            <person name="Ji X."/>
        </authorList>
    </citation>
    <scope>NUCLEOTIDE SEQUENCE [LARGE SCALE GENOMIC DNA]</scope>
    <source>
        <strain evidence="2 3">BH-SD19</strain>
    </source>
</reference>
<evidence type="ECO:0000313" key="2">
    <source>
        <dbReference type="EMBL" id="PVA08829.1"/>
    </source>
</evidence>
<dbReference type="GO" id="GO:0016740">
    <property type="term" value="F:transferase activity"/>
    <property type="evidence" value="ECO:0007669"/>
    <property type="project" value="UniProtKB-KW"/>
</dbReference>
<evidence type="ECO:0000313" key="3">
    <source>
        <dbReference type="Proteomes" id="UP000244446"/>
    </source>
</evidence>
<organism evidence="2 3">
    <name type="scientific">Pelagivirga sediminicola</name>
    <dbReference type="NCBI Taxonomy" id="2170575"/>
    <lineage>
        <taxon>Bacteria</taxon>
        <taxon>Pseudomonadati</taxon>
        <taxon>Pseudomonadota</taxon>
        <taxon>Alphaproteobacteria</taxon>
        <taxon>Rhodobacterales</taxon>
        <taxon>Paracoccaceae</taxon>
        <taxon>Pelagivirga</taxon>
    </lineage>
</organism>
<name>A0A2T7G333_9RHOB</name>
<dbReference type="EMBL" id="QCYH01000016">
    <property type="protein sequence ID" value="PVA08829.1"/>
    <property type="molecule type" value="Genomic_DNA"/>
</dbReference>
<dbReference type="Gene3D" id="3.30.565.10">
    <property type="entry name" value="Histidine kinase-like ATPase, C-terminal domain"/>
    <property type="match status" value="1"/>
</dbReference>
<proteinExistence type="predicted"/>
<dbReference type="Proteomes" id="UP000244446">
    <property type="component" value="Unassembled WGS sequence"/>
</dbReference>
<keyword evidence="3" id="KW-1185">Reference proteome</keyword>
<accession>A0A2T7G333</accession>
<comment type="caution">
    <text evidence="2">The sequence shown here is derived from an EMBL/GenBank/DDBJ whole genome shotgun (WGS) entry which is preliminary data.</text>
</comment>